<name>A0A0H4IPI1_9CAUD</name>
<dbReference type="PANTHER" id="PTHR36180">
    <property type="entry name" value="DNA-BINDING PROTEIN-RELATED-RELATED"/>
    <property type="match status" value="1"/>
</dbReference>
<dbReference type="GeneID" id="26519399"/>
<organism evidence="2 3">
    <name type="scientific">Shigella phage Ss-VASD</name>
    <dbReference type="NCBI Taxonomy" id="1675531"/>
    <lineage>
        <taxon>Viruses</taxon>
        <taxon>Duplodnaviria</taxon>
        <taxon>Heunggongvirae</taxon>
        <taxon>Uroviricota</taxon>
        <taxon>Caudoviricetes</taxon>
        <taxon>Sepvirinae</taxon>
        <taxon>Oslovirus</taxon>
        <taxon>Oslovirus VASD</taxon>
    </lineage>
</organism>
<evidence type="ECO:0000313" key="3">
    <source>
        <dbReference type="Proteomes" id="UP000202697"/>
    </source>
</evidence>
<evidence type="ECO:0000313" key="2">
    <source>
        <dbReference type="EMBL" id="AKO62111.1"/>
    </source>
</evidence>
<dbReference type="OrthoDB" id="9348at10239"/>
<evidence type="ECO:0000259" key="1">
    <source>
        <dbReference type="Pfam" id="PF08346"/>
    </source>
</evidence>
<dbReference type="InterPro" id="IPR013557">
    <property type="entry name" value="AntA/B_antirep"/>
</dbReference>
<sequence length="233" mass="27038">MGRFEPPGTTFCGGISRKKPKEVIMTTQLIPVFEGTISNEPTLLVNARDLHGFLEVGKDFSNWIRARLNEYGFVENLDYILFSPNLAKTPGRRRKDYHLTLDTAKELAMVERNEKGRQIRRYFIECEKKLRQSLLPAPMNINYPLSWFSEHHPYSMMSYVDRKTLNLDVSVLFDMPSPTMRILNELHSKGYNVDAAVAEFNAFKHLTEEMRRTLQDISRLSDRNSRKGFSLSL</sequence>
<proteinExistence type="predicted"/>
<keyword evidence="3" id="KW-1185">Reference proteome</keyword>
<dbReference type="Pfam" id="PF08346">
    <property type="entry name" value="AntA"/>
    <property type="match status" value="1"/>
</dbReference>
<feature type="domain" description="AntA/AntB antirepressor" evidence="1">
    <location>
        <begin position="45"/>
        <end position="113"/>
    </location>
</feature>
<reference evidence="2 3" key="1">
    <citation type="submission" date="2015-05" db="EMBL/GenBank/DDBJ databases">
        <title>A novel Shiga Toxin 1a Converting Bacteriophage of Shigella sonnei with Close Relationship to Shiga Toxin Expressing Escherichia coli.</title>
        <authorList>
            <person name="Carter C.C."/>
            <person name="Fierer J."/>
            <person name="Chiu W.W."/>
            <person name="Strain M."/>
            <person name="Mehta S."/>
        </authorList>
    </citation>
    <scope>NUCLEOTIDE SEQUENCE [LARGE SCALE GENOMIC DNA]</scope>
</reference>
<dbReference type="RefSeq" id="YP_009190516.1">
    <property type="nucleotide sequence ID" value="NC_028685.1"/>
</dbReference>
<accession>A0A0H4IPI1</accession>
<dbReference type="KEGG" id="vg:26519399"/>
<dbReference type="PANTHER" id="PTHR36180:SF1">
    <property type="entry name" value="ANTA_ANTB ANTIREPRESSOR DOMAIN-CONTAINING PROTEIN"/>
    <property type="match status" value="1"/>
</dbReference>
<protein>
    <submittedName>
        <fullName evidence="2">Putative antirepressor</fullName>
    </submittedName>
</protein>
<dbReference type="Proteomes" id="UP000202697">
    <property type="component" value="Segment"/>
</dbReference>
<dbReference type="EMBL" id="KR781488">
    <property type="protein sequence ID" value="AKO62111.1"/>
    <property type="molecule type" value="Genomic_DNA"/>
</dbReference>